<name>A0A2P8GW80_9MICO</name>
<evidence type="ECO:0000313" key="2">
    <source>
        <dbReference type="Proteomes" id="UP000241203"/>
    </source>
</evidence>
<dbReference type="AlphaFoldDB" id="A0A2P8GW80"/>
<evidence type="ECO:0000313" key="1">
    <source>
        <dbReference type="EMBL" id="PSL38215.1"/>
    </source>
</evidence>
<accession>A0A2P8GW80</accession>
<protein>
    <submittedName>
        <fullName evidence="1">Uncharacterized protein</fullName>
    </submittedName>
</protein>
<reference evidence="1 2" key="1">
    <citation type="submission" date="2018-03" db="EMBL/GenBank/DDBJ databases">
        <title>Genomic Encyclopedia of Archaeal and Bacterial Type Strains, Phase II (KMG-II): from individual species to whole genera.</title>
        <authorList>
            <person name="Goeker M."/>
        </authorList>
    </citation>
    <scope>NUCLEOTIDE SEQUENCE [LARGE SCALE GENOMIC DNA]</scope>
    <source>
        <strain evidence="1 2">DSM 21548</strain>
    </source>
</reference>
<sequence length="115" mass="12350">MDEPLLSTMTDMSFRHDPSIPASLPVTGEATMGHVGDAIWVATMKADALLGRVSHDYRVQLGATFDWRVTAEDVRVARATLSTQRADALARDLAVARPATASTPDWDASADLLAL</sequence>
<dbReference type="EMBL" id="PYAU01000001">
    <property type="protein sequence ID" value="PSL38215.1"/>
    <property type="molecule type" value="Genomic_DNA"/>
</dbReference>
<dbReference type="Proteomes" id="UP000241203">
    <property type="component" value="Unassembled WGS sequence"/>
</dbReference>
<organism evidence="1 2">
    <name type="scientific">Labedella gwakjiensis</name>
    <dbReference type="NCBI Taxonomy" id="390269"/>
    <lineage>
        <taxon>Bacteria</taxon>
        <taxon>Bacillati</taxon>
        <taxon>Actinomycetota</taxon>
        <taxon>Actinomycetes</taxon>
        <taxon>Micrococcales</taxon>
        <taxon>Microbacteriaceae</taxon>
        <taxon>Labedella</taxon>
    </lineage>
</organism>
<gene>
    <name evidence="1" type="ORF">CLV49_1832</name>
</gene>
<proteinExistence type="predicted"/>
<comment type="caution">
    <text evidence="1">The sequence shown here is derived from an EMBL/GenBank/DDBJ whole genome shotgun (WGS) entry which is preliminary data.</text>
</comment>